<evidence type="ECO:0000313" key="4">
    <source>
        <dbReference type="EMBL" id="GCF95720.1"/>
    </source>
</evidence>
<dbReference type="GO" id="GO:0003677">
    <property type="term" value="F:DNA binding"/>
    <property type="evidence" value="ECO:0007669"/>
    <property type="project" value="UniProtKB-KW"/>
</dbReference>
<protein>
    <submittedName>
        <fullName evidence="4">MerR family transcriptional regulator</fullName>
    </submittedName>
</protein>
<dbReference type="Gene3D" id="3.20.80.10">
    <property type="entry name" value="Regulatory factor, effector binding domain"/>
    <property type="match status" value="1"/>
</dbReference>
<accession>A0A4P5PCA6</accession>
<keyword evidence="5" id="KW-1185">Reference proteome</keyword>
<dbReference type="Pfam" id="PF13411">
    <property type="entry name" value="MerR_1"/>
    <property type="match status" value="1"/>
</dbReference>
<evidence type="ECO:0000259" key="3">
    <source>
        <dbReference type="PROSITE" id="PS50937"/>
    </source>
</evidence>
<feature type="domain" description="HTH merR-type" evidence="3">
    <location>
        <begin position="1"/>
        <end position="71"/>
    </location>
</feature>
<dbReference type="PANTHER" id="PTHR30204">
    <property type="entry name" value="REDOX-CYCLING DRUG-SENSING TRANSCRIPTIONAL ACTIVATOR SOXR"/>
    <property type="match status" value="1"/>
</dbReference>
<proteinExistence type="predicted"/>
<evidence type="ECO:0000256" key="2">
    <source>
        <dbReference type="SAM" id="Coils"/>
    </source>
</evidence>
<dbReference type="RefSeq" id="WP_175580156.1">
    <property type="nucleotide sequence ID" value="NZ_BJCC01000037.1"/>
</dbReference>
<sequence length="281" mass="32867">MLKIGEFSKLAHVSIRMLRHYDEIGLLHPKKIDDESGYRYYEAHQLEQLERILMLKELTFSLKEIKRILTEGPEDFKRELIEKSKEIQTEIEKDQQRLEMIERRILQIDLPREYCIEVKTVPAFFGVSLRGTIPTFYHEGSMWETFHALLAKQEIQISPQVPNNATIFHDQKYEEGSIDIEVVYAIEHLISVQQPLQVREFPELPLVGSIQVEGNYHQLPEAYHAFASWLENHPEYEMSTTTRQVSFVGPEETEDPEDYFTEIQIPLKSVVDPHTTSGIIL</sequence>
<dbReference type="AlphaFoldDB" id="A0A4P5PCA6"/>
<dbReference type="InterPro" id="IPR047057">
    <property type="entry name" value="MerR_fam"/>
</dbReference>
<keyword evidence="2" id="KW-0175">Coiled coil</keyword>
<name>A0A4P5PCA6_9ENTE</name>
<reference evidence="5" key="1">
    <citation type="submission" date="2019-02" db="EMBL/GenBank/DDBJ databases">
        <title>Draft genome sequence of Enterococcus sp. Gos25-1.</title>
        <authorList>
            <person name="Tanaka N."/>
            <person name="Shiwa Y."/>
            <person name="Fujita N."/>
        </authorList>
    </citation>
    <scope>NUCLEOTIDE SEQUENCE [LARGE SCALE GENOMIC DNA]</scope>
    <source>
        <strain evidence="5">Gos25-1</strain>
    </source>
</reference>
<dbReference type="CDD" id="cd01107">
    <property type="entry name" value="HTH_BmrR"/>
    <property type="match status" value="1"/>
</dbReference>
<dbReference type="PROSITE" id="PS50937">
    <property type="entry name" value="HTH_MERR_2"/>
    <property type="match status" value="1"/>
</dbReference>
<gene>
    <name evidence="4" type="ORF">NRIC_36110</name>
</gene>
<dbReference type="SUPFAM" id="SSF55136">
    <property type="entry name" value="Probable bacterial effector-binding domain"/>
    <property type="match status" value="1"/>
</dbReference>
<dbReference type="SMART" id="SM00422">
    <property type="entry name" value="HTH_MERR"/>
    <property type="match status" value="1"/>
</dbReference>
<comment type="caution">
    <text evidence="4">The sequence shown here is derived from an EMBL/GenBank/DDBJ whole genome shotgun (WGS) entry which is preliminary data.</text>
</comment>
<dbReference type="SMART" id="SM00871">
    <property type="entry name" value="AraC_E_bind"/>
    <property type="match status" value="1"/>
</dbReference>
<dbReference type="InterPro" id="IPR011256">
    <property type="entry name" value="Reg_factor_effector_dom_sf"/>
</dbReference>
<dbReference type="InterPro" id="IPR000551">
    <property type="entry name" value="MerR-type_HTH_dom"/>
</dbReference>
<dbReference type="GO" id="GO:0003700">
    <property type="term" value="F:DNA-binding transcription factor activity"/>
    <property type="evidence" value="ECO:0007669"/>
    <property type="project" value="InterPro"/>
</dbReference>
<evidence type="ECO:0000256" key="1">
    <source>
        <dbReference type="ARBA" id="ARBA00023125"/>
    </source>
</evidence>
<evidence type="ECO:0000313" key="5">
    <source>
        <dbReference type="Proteomes" id="UP000290567"/>
    </source>
</evidence>
<keyword evidence="1" id="KW-0238">DNA-binding</keyword>
<dbReference type="Proteomes" id="UP000290567">
    <property type="component" value="Unassembled WGS sequence"/>
</dbReference>
<dbReference type="Pfam" id="PF06445">
    <property type="entry name" value="GyrI-like"/>
    <property type="match status" value="1"/>
</dbReference>
<dbReference type="InterPro" id="IPR029442">
    <property type="entry name" value="GyrI-like"/>
</dbReference>
<dbReference type="SUPFAM" id="SSF46955">
    <property type="entry name" value="Putative DNA-binding domain"/>
    <property type="match status" value="1"/>
</dbReference>
<dbReference type="Gene3D" id="1.10.1660.10">
    <property type="match status" value="1"/>
</dbReference>
<dbReference type="EMBL" id="BJCC01000037">
    <property type="protein sequence ID" value="GCF95720.1"/>
    <property type="molecule type" value="Genomic_DNA"/>
</dbReference>
<dbReference type="PANTHER" id="PTHR30204:SF97">
    <property type="entry name" value="MERR FAMILY REGULATORY PROTEIN"/>
    <property type="match status" value="1"/>
</dbReference>
<organism evidence="4 5">
    <name type="scientific">Enterococcus florum</name>
    <dbReference type="NCBI Taxonomy" id="2480627"/>
    <lineage>
        <taxon>Bacteria</taxon>
        <taxon>Bacillati</taxon>
        <taxon>Bacillota</taxon>
        <taxon>Bacilli</taxon>
        <taxon>Lactobacillales</taxon>
        <taxon>Enterococcaceae</taxon>
        <taxon>Enterococcus</taxon>
    </lineage>
</organism>
<dbReference type="InterPro" id="IPR010499">
    <property type="entry name" value="AraC_E-bd"/>
</dbReference>
<feature type="coiled-coil region" evidence="2">
    <location>
        <begin position="77"/>
        <end position="104"/>
    </location>
</feature>
<dbReference type="InterPro" id="IPR009061">
    <property type="entry name" value="DNA-bd_dom_put_sf"/>
</dbReference>